<keyword evidence="1" id="KW-0472">Membrane</keyword>
<dbReference type="AlphaFoldDB" id="A0A382I5S3"/>
<keyword evidence="1" id="KW-0812">Transmembrane</keyword>
<evidence type="ECO:0000313" key="2">
    <source>
        <dbReference type="EMBL" id="SVB94051.1"/>
    </source>
</evidence>
<protein>
    <submittedName>
        <fullName evidence="2">Uncharacterized protein</fullName>
    </submittedName>
</protein>
<name>A0A382I5S3_9ZZZZ</name>
<gene>
    <name evidence="2" type="ORF">METZ01_LOCUS246905</name>
</gene>
<dbReference type="EMBL" id="UINC01064920">
    <property type="protein sequence ID" value="SVB94051.1"/>
    <property type="molecule type" value="Genomic_DNA"/>
</dbReference>
<feature type="transmembrane region" description="Helical" evidence="1">
    <location>
        <begin position="21"/>
        <end position="41"/>
    </location>
</feature>
<accession>A0A382I5S3</accession>
<feature type="non-terminal residue" evidence="2">
    <location>
        <position position="56"/>
    </location>
</feature>
<proteinExistence type="predicted"/>
<evidence type="ECO:0000256" key="1">
    <source>
        <dbReference type="SAM" id="Phobius"/>
    </source>
</evidence>
<keyword evidence="1" id="KW-1133">Transmembrane helix</keyword>
<sequence>MRTVHKVSMLGLRKRIKAQNGVNIVLAGTLLLAIGLRIYGIDWDKGYAYTPHPDER</sequence>
<organism evidence="2">
    <name type="scientific">marine metagenome</name>
    <dbReference type="NCBI Taxonomy" id="408172"/>
    <lineage>
        <taxon>unclassified sequences</taxon>
        <taxon>metagenomes</taxon>
        <taxon>ecological metagenomes</taxon>
    </lineage>
</organism>
<reference evidence="2" key="1">
    <citation type="submission" date="2018-05" db="EMBL/GenBank/DDBJ databases">
        <authorList>
            <person name="Lanie J.A."/>
            <person name="Ng W.-L."/>
            <person name="Kazmierczak K.M."/>
            <person name="Andrzejewski T.M."/>
            <person name="Davidsen T.M."/>
            <person name="Wayne K.J."/>
            <person name="Tettelin H."/>
            <person name="Glass J.I."/>
            <person name="Rusch D."/>
            <person name="Podicherti R."/>
            <person name="Tsui H.-C.T."/>
            <person name="Winkler M.E."/>
        </authorList>
    </citation>
    <scope>NUCLEOTIDE SEQUENCE</scope>
</reference>